<comment type="caution">
    <text evidence="2">The sequence shown here is derived from an EMBL/GenBank/DDBJ whole genome shotgun (WGS) entry which is preliminary data.</text>
</comment>
<accession>A0A7J7MVW4</accession>
<evidence type="ECO:0000313" key="2">
    <source>
        <dbReference type="EMBL" id="KAF6158984.1"/>
    </source>
</evidence>
<dbReference type="Pfam" id="PF03469">
    <property type="entry name" value="XH"/>
    <property type="match status" value="1"/>
</dbReference>
<dbReference type="EMBL" id="JACGCM010001210">
    <property type="protein sequence ID" value="KAF6158984.1"/>
    <property type="molecule type" value="Genomic_DNA"/>
</dbReference>
<proteinExistence type="predicted"/>
<evidence type="ECO:0000313" key="3">
    <source>
        <dbReference type="Proteomes" id="UP000541444"/>
    </source>
</evidence>
<sequence>MYLTKGLKSAAHLSYNCSCLNKCQGGAANVITENYESPEFMSIFLNKARKLDATHSWNFLGLEKTGDLQTEAIWQTADFGHDVIIGALDTGTVHDYKNRLSPKILNAGTASICYFKPRVDMEEIVDNADDKLVELKREWGEEVYRAVSVALEEIHEYNSSGRYPVSDFWNFKEGRKACLKEVIEHVLKQLKSLKSVHKTLKRR</sequence>
<dbReference type="AlphaFoldDB" id="A0A7J7MVW4"/>
<evidence type="ECO:0000259" key="1">
    <source>
        <dbReference type="Pfam" id="PF03469"/>
    </source>
</evidence>
<organism evidence="2 3">
    <name type="scientific">Kingdonia uniflora</name>
    <dbReference type="NCBI Taxonomy" id="39325"/>
    <lineage>
        <taxon>Eukaryota</taxon>
        <taxon>Viridiplantae</taxon>
        <taxon>Streptophyta</taxon>
        <taxon>Embryophyta</taxon>
        <taxon>Tracheophyta</taxon>
        <taxon>Spermatophyta</taxon>
        <taxon>Magnoliopsida</taxon>
        <taxon>Ranunculales</taxon>
        <taxon>Circaeasteraceae</taxon>
        <taxon>Kingdonia</taxon>
    </lineage>
</organism>
<dbReference type="InterPro" id="IPR005379">
    <property type="entry name" value="FDM1-5/IDN2_XH"/>
</dbReference>
<feature type="domain" description="Factor of DNA methylation 1-5/IDN2" evidence="1">
    <location>
        <begin position="121"/>
        <end position="194"/>
    </location>
</feature>
<gene>
    <name evidence="2" type="ORF">GIB67_042065</name>
</gene>
<dbReference type="GO" id="GO:0080188">
    <property type="term" value="P:gene silencing by siRNA-directed DNA methylation"/>
    <property type="evidence" value="ECO:0007669"/>
    <property type="project" value="InterPro"/>
</dbReference>
<dbReference type="InterPro" id="IPR045177">
    <property type="entry name" value="FDM1-5/IDN2"/>
</dbReference>
<reference evidence="2 3" key="1">
    <citation type="journal article" date="2020" name="IScience">
        <title>Genome Sequencing of the Endangered Kingdonia uniflora (Circaeasteraceae, Ranunculales) Reveals Potential Mechanisms of Evolutionary Specialization.</title>
        <authorList>
            <person name="Sun Y."/>
            <person name="Deng T."/>
            <person name="Zhang A."/>
            <person name="Moore M.J."/>
            <person name="Landis J.B."/>
            <person name="Lin N."/>
            <person name="Zhang H."/>
            <person name="Zhang X."/>
            <person name="Huang J."/>
            <person name="Zhang X."/>
            <person name="Sun H."/>
            <person name="Wang H."/>
        </authorList>
    </citation>
    <scope>NUCLEOTIDE SEQUENCE [LARGE SCALE GENOMIC DNA]</scope>
    <source>
        <strain evidence="2">TB1705</strain>
        <tissue evidence="2">Leaf</tissue>
    </source>
</reference>
<dbReference type="Proteomes" id="UP000541444">
    <property type="component" value="Unassembled WGS sequence"/>
</dbReference>
<dbReference type="PANTHER" id="PTHR21596">
    <property type="entry name" value="RIBONUCLEASE P SUBUNIT P38"/>
    <property type="match status" value="1"/>
</dbReference>
<name>A0A7J7MVW4_9MAGN</name>
<dbReference type="PANTHER" id="PTHR21596:SF3">
    <property type="entry name" value="FACTOR OF DNA METHYLATION 1-RELATED"/>
    <property type="match status" value="1"/>
</dbReference>
<protein>
    <recommendedName>
        <fullName evidence="1">Factor of DNA methylation 1-5/IDN2 domain-containing protein</fullName>
    </recommendedName>
</protein>
<keyword evidence="3" id="KW-1185">Reference proteome</keyword>
<dbReference type="OrthoDB" id="1892195at2759"/>